<dbReference type="OrthoDB" id="2384430at2759"/>
<feature type="region of interest" description="Disordered" evidence="1">
    <location>
        <begin position="337"/>
        <end position="356"/>
    </location>
</feature>
<feature type="compositionally biased region" description="Basic and acidic residues" evidence="1">
    <location>
        <begin position="139"/>
        <end position="148"/>
    </location>
</feature>
<feature type="compositionally biased region" description="Basic and acidic residues" evidence="1">
    <location>
        <begin position="173"/>
        <end position="190"/>
    </location>
</feature>
<feature type="compositionally biased region" description="Basic and acidic residues" evidence="1">
    <location>
        <begin position="337"/>
        <end position="347"/>
    </location>
</feature>
<feature type="region of interest" description="Disordered" evidence="1">
    <location>
        <begin position="139"/>
        <end position="203"/>
    </location>
</feature>
<feature type="region of interest" description="Disordered" evidence="1">
    <location>
        <begin position="224"/>
        <end position="245"/>
    </location>
</feature>
<name>A0A397VMW7_9GLOM</name>
<dbReference type="Proteomes" id="UP000266673">
    <property type="component" value="Unassembled WGS sequence"/>
</dbReference>
<accession>A0A397VMW7</accession>
<feature type="compositionally biased region" description="Basic and acidic residues" evidence="1">
    <location>
        <begin position="230"/>
        <end position="243"/>
    </location>
</feature>
<dbReference type="AlphaFoldDB" id="A0A397VMW7"/>
<organism evidence="2 3">
    <name type="scientific">Gigaspora rosea</name>
    <dbReference type="NCBI Taxonomy" id="44941"/>
    <lineage>
        <taxon>Eukaryota</taxon>
        <taxon>Fungi</taxon>
        <taxon>Fungi incertae sedis</taxon>
        <taxon>Mucoromycota</taxon>
        <taxon>Glomeromycotina</taxon>
        <taxon>Glomeromycetes</taxon>
        <taxon>Diversisporales</taxon>
        <taxon>Gigasporaceae</taxon>
        <taxon>Gigaspora</taxon>
    </lineage>
</organism>
<reference evidence="2 3" key="1">
    <citation type="submission" date="2018-06" db="EMBL/GenBank/DDBJ databases">
        <title>Comparative genomics reveals the genomic features of Rhizophagus irregularis, R. cerebriforme, R. diaphanum and Gigaspora rosea, and their symbiotic lifestyle signature.</title>
        <authorList>
            <person name="Morin E."/>
            <person name="San Clemente H."/>
            <person name="Chen E.C.H."/>
            <person name="De La Providencia I."/>
            <person name="Hainaut M."/>
            <person name="Kuo A."/>
            <person name="Kohler A."/>
            <person name="Murat C."/>
            <person name="Tang N."/>
            <person name="Roy S."/>
            <person name="Loubradou J."/>
            <person name="Henrissat B."/>
            <person name="Grigoriev I.V."/>
            <person name="Corradi N."/>
            <person name="Roux C."/>
            <person name="Martin F.M."/>
        </authorList>
    </citation>
    <scope>NUCLEOTIDE SEQUENCE [LARGE SCALE GENOMIC DNA]</scope>
    <source>
        <strain evidence="2 3">DAOM 194757</strain>
    </source>
</reference>
<dbReference type="EMBL" id="QKWP01000241">
    <property type="protein sequence ID" value="RIB23855.1"/>
    <property type="molecule type" value="Genomic_DNA"/>
</dbReference>
<dbReference type="Gene3D" id="1.25.40.10">
    <property type="entry name" value="Tetratricopeptide repeat domain"/>
    <property type="match status" value="1"/>
</dbReference>
<gene>
    <name evidence="2" type="ORF">C2G38_2170089</name>
</gene>
<protein>
    <submittedName>
        <fullName evidence="2">Uncharacterized protein</fullName>
    </submittedName>
</protein>
<comment type="caution">
    <text evidence="2">The sequence shown here is derived from an EMBL/GenBank/DDBJ whole genome shotgun (WGS) entry which is preliminary data.</text>
</comment>
<keyword evidence="3" id="KW-1185">Reference proteome</keyword>
<dbReference type="InterPro" id="IPR011990">
    <property type="entry name" value="TPR-like_helical_dom_sf"/>
</dbReference>
<sequence length="436" mass="50225">MTRRQGDLESVDQYAADILVLFHHLSRVGDQNPKIVKAQIFVQGLRPDLLMFVQQFIPTNNTALNMMVALLQLPQIVPSPILQIETPVTLVKKNPVEQMPVKSCQRKKEEEMKSIDFSVIENLDNKVKKTTSVKELRKQDFEESKNDEQDPEINIDRSVPSERAYNQQNYSDSGKEKHKKDTPGKHESKQETSNNDEPAPTFSRSFHCYQNEIGVEKKEWKTPNIHQTSKKTDHNDRTCRVEGKNNLGNSYQNGIGIEKYKPKTFNNYQKPIDMGHTGTTWGLERYCQNDIGITKTESKVKIYLPIKDHFDGTDNPKTCDEDGIRAEENGSNRIVVERRKPTAEKEPPKRKKDGKSLDDTCRVWVLKVENIRSVKLVKEEEMSTLNVLPCKVGDEIPVEPEWYDKGHERNTVTNEITIKSQSWCRRWKTTNDDALG</sequence>
<evidence type="ECO:0000313" key="3">
    <source>
        <dbReference type="Proteomes" id="UP000266673"/>
    </source>
</evidence>
<evidence type="ECO:0000313" key="2">
    <source>
        <dbReference type="EMBL" id="RIB23855.1"/>
    </source>
</evidence>
<proteinExistence type="predicted"/>
<evidence type="ECO:0000256" key="1">
    <source>
        <dbReference type="SAM" id="MobiDB-lite"/>
    </source>
</evidence>